<dbReference type="Gene3D" id="3.30.70.1320">
    <property type="entry name" value="Multidrug efflux transporter AcrB pore domain like"/>
    <property type="match status" value="1"/>
</dbReference>
<dbReference type="InterPro" id="IPR001036">
    <property type="entry name" value="Acrflvin-R"/>
</dbReference>
<feature type="transmembrane region" description="Helical" evidence="2">
    <location>
        <begin position="12"/>
        <end position="34"/>
    </location>
</feature>
<reference evidence="3 4" key="1">
    <citation type="submission" date="2019-06" db="EMBL/GenBank/DDBJ databases">
        <title>Whole genome sequence for Cellvibrionaceae sp. R142.</title>
        <authorList>
            <person name="Wang G."/>
        </authorList>
    </citation>
    <scope>NUCLEOTIDE SEQUENCE [LARGE SCALE GENOMIC DNA]</scope>
    <source>
        <strain evidence="3 4">R142</strain>
    </source>
</reference>
<dbReference type="GO" id="GO:0042910">
    <property type="term" value="F:xenobiotic transmembrane transporter activity"/>
    <property type="evidence" value="ECO:0007669"/>
    <property type="project" value="TreeGrafter"/>
</dbReference>
<name>A0A545U5D2_9GAMM</name>
<feature type="transmembrane region" description="Helical" evidence="2">
    <location>
        <begin position="854"/>
        <end position="873"/>
    </location>
</feature>
<keyword evidence="2" id="KW-0472">Membrane</keyword>
<feature type="transmembrane region" description="Helical" evidence="2">
    <location>
        <begin position="392"/>
        <end position="412"/>
    </location>
</feature>
<feature type="transmembrane region" description="Helical" evidence="2">
    <location>
        <begin position="469"/>
        <end position="491"/>
    </location>
</feature>
<dbReference type="GO" id="GO:0005886">
    <property type="term" value="C:plasma membrane"/>
    <property type="evidence" value="ECO:0007669"/>
    <property type="project" value="TreeGrafter"/>
</dbReference>
<keyword evidence="4" id="KW-1185">Reference proteome</keyword>
<comment type="caution">
    <text evidence="3">The sequence shown here is derived from an EMBL/GenBank/DDBJ whole genome shotgun (WGS) entry which is preliminary data.</text>
</comment>
<dbReference type="OrthoDB" id="9758297at2"/>
<proteinExistence type="predicted"/>
<feature type="transmembrane region" description="Helical" evidence="2">
    <location>
        <begin position="433"/>
        <end position="457"/>
    </location>
</feature>
<dbReference type="SUPFAM" id="SSF82714">
    <property type="entry name" value="Multidrug efflux transporter AcrB TolC docking domain, DN and DC subdomains"/>
    <property type="match status" value="2"/>
</dbReference>
<dbReference type="RefSeq" id="WP_142902886.1">
    <property type="nucleotide sequence ID" value="NZ_ML660088.1"/>
</dbReference>
<evidence type="ECO:0000256" key="1">
    <source>
        <dbReference type="SAM" id="MobiDB-lite"/>
    </source>
</evidence>
<dbReference type="SUPFAM" id="SSF82693">
    <property type="entry name" value="Multidrug efflux transporter AcrB pore domain, PN1, PN2, PC1 and PC2 subdomains"/>
    <property type="match status" value="2"/>
</dbReference>
<dbReference type="Pfam" id="PF00873">
    <property type="entry name" value="ACR_tran"/>
    <property type="match status" value="1"/>
</dbReference>
<feature type="transmembrane region" description="Helical" evidence="2">
    <location>
        <begin position="880"/>
        <end position="904"/>
    </location>
</feature>
<feature type="transmembrane region" description="Helical" evidence="2">
    <location>
        <begin position="986"/>
        <end position="1010"/>
    </location>
</feature>
<dbReference type="Gene3D" id="3.30.70.1430">
    <property type="entry name" value="Multidrug efflux transporter AcrB pore domain"/>
    <property type="match status" value="2"/>
</dbReference>
<dbReference type="Proteomes" id="UP000319732">
    <property type="component" value="Unassembled WGS sequence"/>
</dbReference>
<feature type="region of interest" description="Disordered" evidence="1">
    <location>
        <begin position="117"/>
        <end position="136"/>
    </location>
</feature>
<evidence type="ECO:0000313" key="4">
    <source>
        <dbReference type="Proteomes" id="UP000319732"/>
    </source>
</evidence>
<feature type="transmembrane region" description="Helical" evidence="2">
    <location>
        <begin position="959"/>
        <end position="980"/>
    </location>
</feature>
<dbReference type="InterPro" id="IPR027463">
    <property type="entry name" value="AcrB_DN_DC_subdom"/>
</dbReference>
<organism evidence="3 4">
    <name type="scientific">Exilibacterium tricleocarpae</name>
    <dbReference type="NCBI Taxonomy" id="2591008"/>
    <lineage>
        <taxon>Bacteria</taxon>
        <taxon>Pseudomonadati</taxon>
        <taxon>Pseudomonadota</taxon>
        <taxon>Gammaproteobacteria</taxon>
        <taxon>Cellvibrionales</taxon>
        <taxon>Cellvibrionaceae</taxon>
        <taxon>Exilibacterium</taxon>
    </lineage>
</organism>
<keyword evidence="2" id="KW-0812">Transmembrane</keyword>
<feature type="transmembrane region" description="Helical" evidence="2">
    <location>
        <begin position="366"/>
        <end position="386"/>
    </location>
</feature>
<accession>A0A545U5D2</accession>
<keyword evidence="2" id="KW-1133">Transmembrane helix</keyword>
<dbReference type="Gene3D" id="3.30.2090.10">
    <property type="entry name" value="Multidrug efflux transporter AcrB TolC docking domain, DN and DC subdomains"/>
    <property type="match status" value="2"/>
</dbReference>
<feature type="transmembrane region" description="Helical" evidence="2">
    <location>
        <begin position="910"/>
        <end position="931"/>
    </location>
</feature>
<dbReference type="Gene3D" id="3.30.70.1440">
    <property type="entry name" value="Multidrug efflux transporter AcrB pore domain"/>
    <property type="match status" value="1"/>
</dbReference>
<dbReference type="AlphaFoldDB" id="A0A545U5D2"/>
<dbReference type="PANTHER" id="PTHR32063">
    <property type="match status" value="1"/>
</dbReference>
<evidence type="ECO:0000256" key="2">
    <source>
        <dbReference type="SAM" id="Phobius"/>
    </source>
</evidence>
<dbReference type="PANTHER" id="PTHR32063:SF0">
    <property type="entry name" value="SWARMING MOTILITY PROTEIN SWRC"/>
    <property type="match status" value="1"/>
</dbReference>
<protein>
    <submittedName>
        <fullName evidence="3">Efflux RND transporter permease subunit</fullName>
    </submittedName>
</protein>
<evidence type="ECO:0000313" key="3">
    <source>
        <dbReference type="EMBL" id="TQV84680.1"/>
    </source>
</evidence>
<feature type="transmembrane region" description="Helical" evidence="2">
    <location>
        <begin position="527"/>
        <end position="545"/>
    </location>
</feature>
<feature type="transmembrane region" description="Helical" evidence="2">
    <location>
        <begin position="336"/>
        <end position="359"/>
    </location>
</feature>
<gene>
    <name evidence="3" type="ORF">FKG94_03925</name>
</gene>
<sequence>MNLTRTSIDNPAAIAVLVALVLTFGVVSITKLPVQLLPDIERPQITISTGWRAAAPEEMEAVIIEPQENVLKNISGISQITTEIQPGRGFINLTFEIGTDMQEALLAVINNLNQTPPLPLDADEPQVTAGGGGGGGGRDTAASLLVKAMPDSGIEDIAPYQDIIEDIVEPRLSRISGVARVNLNSRRPQELRIDFDPYRTAALGLQLGDISSAIARATDASGGFADVGRRQYTVRFAGQYDVGSLEQMIIGWSDERPIHLQDVATVAVTFADSTAFNLRNGDPAYYITISRANKANTVELLDAINLALRELNEEVLNPLGLEIDLSFDASVHIRNAVAMVQSNLGLGVILALSILWFFLRGLRPTLIIASTIPLSIMVAFIALSAFGRSLNVISLAGLAFAVGMVLDAAIIVQENIVRLRLEGMANRKAIFKGTLQVTGALFTSTVTSVAIFLPILFMEGVEAQLFSDLAIALSIAVIASMVVAITVLPVASQFWLRDEKREDAFGAYWDRLTGFVMRLTDTPARRLLWAGGLLGGAVLITALLMPKADFLPRVPTDGFFFSLDLPPGGNLAFVKQEIAERVKERIEPFMHGDSEPPIKSYNFFSSRGNTGGFIYSADPQRTAELMAVAREEIFAGIPDSILYMFRGSMLGFSGGGGRVISVDLQGPDIEALINAANTGMDAFARAMPEAMVQPHPGLSLAEPELRLVPDDRRITQAGLDRRTVANAVRAMTDGLFVSEYFDGNERINVILRGSDWQTPEELADLPLHTPLAGVQHLGELTSIQRVVGPSQLRRVNGKRTITLEVTPPATMPMQVAMDIIKNQVGPVVQAALPGDSGMQMSGRADQLAGAITDMALNFVMALLILFLIMTALFKSPKDSLLVLLVMPLALAGGMISLALLNLVTFQSLDLLTMIGFIILLGLVVNNAILLVDQTRSAERAGLDRCAAVAQAVRIRARPVYMSTLTSLFGMLPLMLVPGIGSEIYRGLATVIVGGMAVSATFTLVLLPSLLRMGEPRHREPVTDNVIDLAFEKSAAGHQD</sequence>
<dbReference type="PRINTS" id="PR00702">
    <property type="entry name" value="ACRIFLAVINRP"/>
</dbReference>
<dbReference type="SUPFAM" id="SSF82866">
    <property type="entry name" value="Multidrug efflux transporter AcrB transmembrane domain"/>
    <property type="match status" value="2"/>
</dbReference>
<dbReference type="EMBL" id="VHSG01000005">
    <property type="protein sequence ID" value="TQV84680.1"/>
    <property type="molecule type" value="Genomic_DNA"/>
</dbReference>
<dbReference type="Gene3D" id="1.20.1640.10">
    <property type="entry name" value="Multidrug efflux transporter AcrB transmembrane domain"/>
    <property type="match status" value="2"/>
</dbReference>